<keyword evidence="2 5" id="KW-0378">Hydrolase</keyword>
<dbReference type="PANTHER" id="PTHR43808:SF32">
    <property type="entry name" value="ARGE_DAPE-RELATED DEACYLASE"/>
    <property type="match status" value="1"/>
</dbReference>
<feature type="chain" id="PRO_5032609832" evidence="3">
    <location>
        <begin position="26"/>
        <end position="438"/>
    </location>
</feature>
<dbReference type="SUPFAM" id="SSF53187">
    <property type="entry name" value="Zn-dependent exopeptidases"/>
    <property type="match status" value="1"/>
</dbReference>
<sequence>MRRPSMRFAALALACLAGLGAPAAAELSPAEQQMSETVDAEYERTISVLENLVNQNSGTRNTEGNRAVMAMLRPEFEALGFAVEIIDQSEVDRSGHFFARHEGREGGTRMLLIGHTDTVFEPDAPFQSFTRNGDSATGPGVVDNKGGVAIMLAALRAMHAAGTLEDANIVVALTGDEEDFGEPAEIARRDLVEAGQWADVALGFESLAIMDGNDMGTIARRSSNSWQLTTSGIQGHSSRIFSERAGDGAIYEMARIISRFRAELPEPNLTFNVGLIAGGDTASLDEQGVRAQATGKTNIIPAIAIARGDFRTLSDEQTQRVRERMEAIVADHAPGTGAEIVFDQGYPPMAPTDGNRALFERLNLINADLGLPEMGLLDPAMRGAADISFVAQYADALAGMGATGEGSHGPEETMDLTVIPRQATRAAILMSRLAAETR</sequence>
<dbReference type="InterPro" id="IPR036264">
    <property type="entry name" value="Bact_exopeptidase_dim_dom"/>
</dbReference>
<keyword evidence="1" id="KW-0479">Metal-binding</keyword>
<dbReference type="Pfam" id="PF07687">
    <property type="entry name" value="M20_dimer"/>
    <property type="match status" value="1"/>
</dbReference>
<reference evidence="5 6" key="1">
    <citation type="submission" date="2020-08" db="EMBL/GenBank/DDBJ databases">
        <title>Draft genome sequence of Parasphingopyxis sp. GrpM-11.</title>
        <authorList>
            <person name="Oh J."/>
            <person name="Roh D.-H."/>
        </authorList>
    </citation>
    <scope>NUCLEOTIDE SEQUENCE [LARGE SCALE GENOMIC DNA]</scope>
    <source>
        <strain evidence="5 6">GrpM-11</strain>
    </source>
</reference>
<keyword evidence="6" id="KW-1185">Reference proteome</keyword>
<name>A0A842I3Y2_9SPHN</name>
<evidence type="ECO:0000256" key="2">
    <source>
        <dbReference type="ARBA" id="ARBA00022801"/>
    </source>
</evidence>
<accession>A0A842I3Y2</accession>
<protein>
    <submittedName>
        <fullName evidence="5">M20/M25/M40 family metallo-hydrolase</fullName>
    </submittedName>
</protein>
<evidence type="ECO:0000256" key="3">
    <source>
        <dbReference type="SAM" id="SignalP"/>
    </source>
</evidence>
<dbReference type="SUPFAM" id="SSF55031">
    <property type="entry name" value="Bacterial exopeptidase dimerisation domain"/>
    <property type="match status" value="1"/>
</dbReference>
<dbReference type="Gene3D" id="3.30.70.360">
    <property type="match status" value="1"/>
</dbReference>
<dbReference type="Proteomes" id="UP000564378">
    <property type="component" value="Unassembled WGS sequence"/>
</dbReference>
<proteinExistence type="predicted"/>
<dbReference type="InterPro" id="IPR002933">
    <property type="entry name" value="Peptidase_M20"/>
</dbReference>
<dbReference type="GO" id="GO:0016787">
    <property type="term" value="F:hydrolase activity"/>
    <property type="evidence" value="ECO:0007669"/>
    <property type="project" value="UniProtKB-KW"/>
</dbReference>
<comment type="caution">
    <text evidence="5">The sequence shown here is derived from an EMBL/GenBank/DDBJ whole genome shotgun (WGS) entry which is preliminary data.</text>
</comment>
<evidence type="ECO:0000259" key="4">
    <source>
        <dbReference type="Pfam" id="PF07687"/>
    </source>
</evidence>
<dbReference type="InterPro" id="IPR011650">
    <property type="entry name" value="Peptidase_M20_dimer"/>
</dbReference>
<feature type="signal peptide" evidence="3">
    <location>
        <begin position="1"/>
        <end position="25"/>
    </location>
</feature>
<dbReference type="PANTHER" id="PTHR43808">
    <property type="entry name" value="ACETYLORNITHINE DEACETYLASE"/>
    <property type="match status" value="1"/>
</dbReference>
<organism evidence="5 6">
    <name type="scientific">Parasphingopyxis marina</name>
    <dbReference type="NCBI Taxonomy" id="2761622"/>
    <lineage>
        <taxon>Bacteria</taxon>
        <taxon>Pseudomonadati</taxon>
        <taxon>Pseudomonadota</taxon>
        <taxon>Alphaproteobacteria</taxon>
        <taxon>Sphingomonadales</taxon>
        <taxon>Sphingomonadaceae</taxon>
        <taxon>Parasphingopyxis</taxon>
    </lineage>
</organism>
<dbReference type="InterPro" id="IPR050072">
    <property type="entry name" value="Peptidase_M20A"/>
</dbReference>
<evidence type="ECO:0000313" key="6">
    <source>
        <dbReference type="Proteomes" id="UP000564378"/>
    </source>
</evidence>
<dbReference type="Gene3D" id="3.40.630.10">
    <property type="entry name" value="Zn peptidases"/>
    <property type="match status" value="1"/>
</dbReference>
<evidence type="ECO:0000256" key="1">
    <source>
        <dbReference type="ARBA" id="ARBA00022723"/>
    </source>
</evidence>
<dbReference type="Pfam" id="PF01546">
    <property type="entry name" value="Peptidase_M20"/>
    <property type="match status" value="1"/>
</dbReference>
<gene>
    <name evidence="5" type="ORF">H6P80_14360</name>
</gene>
<dbReference type="GO" id="GO:0046872">
    <property type="term" value="F:metal ion binding"/>
    <property type="evidence" value="ECO:0007669"/>
    <property type="project" value="UniProtKB-KW"/>
</dbReference>
<dbReference type="AlphaFoldDB" id="A0A842I3Y2"/>
<feature type="domain" description="Peptidase M20 dimerisation" evidence="4">
    <location>
        <begin position="218"/>
        <end position="335"/>
    </location>
</feature>
<dbReference type="EMBL" id="JACJVJ010000002">
    <property type="protein sequence ID" value="MBC2778804.1"/>
    <property type="molecule type" value="Genomic_DNA"/>
</dbReference>
<keyword evidence="3" id="KW-0732">Signal</keyword>
<evidence type="ECO:0000313" key="5">
    <source>
        <dbReference type="EMBL" id="MBC2778804.1"/>
    </source>
</evidence>